<dbReference type="FunFam" id="3.30.160.60:FF:000898">
    <property type="entry name" value="zinc finger RNA-binding protein 2"/>
    <property type="match status" value="1"/>
</dbReference>
<dbReference type="Gene3D" id="1.10.1410.40">
    <property type="match status" value="1"/>
</dbReference>
<dbReference type="GO" id="GO:0008270">
    <property type="term" value="F:zinc ion binding"/>
    <property type="evidence" value="ECO:0007669"/>
    <property type="project" value="InterPro"/>
</dbReference>
<dbReference type="FunFam" id="1.10.1410.40:FF:000001">
    <property type="entry name" value="interleukin enhancer-binding factor 3 isoform X1"/>
    <property type="match status" value="1"/>
</dbReference>
<feature type="domain" description="DZF" evidence="2">
    <location>
        <begin position="458"/>
        <end position="803"/>
    </location>
</feature>
<reference evidence="3" key="3">
    <citation type="submission" date="2025-09" db="UniProtKB">
        <authorList>
            <consortium name="Ensembl"/>
        </authorList>
    </citation>
    <scope>IDENTIFICATION</scope>
</reference>
<dbReference type="PANTHER" id="PTHR45762">
    <property type="entry name" value="ZINC FINGER RNA-BINDING PROTEIN"/>
    <property type="match status" value="1"/>
</dbReference>
<dbReference type="GeneTree" id="ENSGT00940000162148"/>
<dbReference type="Proteomes" id="UP000694520">
    <property type="component" value="Chromosome 8"/>
</dbReference>
<feature type="compositionally biased region" description="Pro residues" evidence="1">
    <location>
        <begin position="104"/>
        <end position="120"/>
    </location>
</feature>
<dbReference type="InterPro" id="IPR006561">
    <property type="entry name" value="DZF_dom"/>
</dbReference>
<feature type="region of interest" description="Disordered" evidence="1">
    <location>
        <begin position="104"/>
        <end position="139"/>
    </location>
</feature>
<dbReference type="Pfam" id="PF12874">
    <property type="entry name" value="zf-met"/>
    <property type="match status" value="3"/>
</dbReference>
<organism evidence="3 4">
    <name type="scientific">Bos mutus grunniens</name>
    <name type="common">Wild yak</name>
    <name type="synonym">Bos grunniens</name>
    <dbReference type="NCBI Taxonomy" id="30521"/>
    <lineage>
        <taxon>Eukaryota</taxon>
        <taxon>Metazoa</taxon>
        <taxon>Chordata</taxon>
        <taxon>Craniata</taxon>
        <taxon>Vertebrata</taxon>
        <taxon>Euteleostomi</taxon>
        <taxon>Mammalia</taxon>
        <taxon>Eutheria</taxon>
        <taxon>Laurasiatheria</taxon>
        <taxon>Artiodactyla</taxon>
        <taxon>Ruminantia</taxon>
        <taxon>Pecora</taxon>
        <taxon>Bovidae</taxon>
        <taxon>Bovinae</taxon>
        <taxon>Bos</taxon>
    </lineage>
</organism>
<dbReference type="Ensembl" id="ENSBGRT00000035727.1">
    <property type="protein sequence ID" value="ENSBGRP00000030886.1"/>
    <property type="gene ID" value="ENSBGRG00000019327.1"/>
</dbReference>
<dbReference type="AlphaFoldDB" id="A0A8B9Y7F4"/>
<dbReference type="InterPro" id="IPR003604">
    <property type="entry name" value="Matrin/U1-like-C_Znf_C2H2"/>
</dbReference>
<reference evidence="3" key="2">
    <citation type="submission" date="2025-08" db="UniProtKB">
        <authorList>
            <consortium name="Ensembl"/>
        </authorList>
    </citation>
    <scope>IDENTIFICATION</scope>
</reference>
<dbReference type="PANTHER" id="PTHR45762:SF2">
    <property type="entry name" value="ZINC FINGER RNA-BINDING PROTEIN 2"/>
    <property type="match status" value="1"/>
</dbReference>
<dbReference type="InterPro" id="IPR036236">
    <property type="entry name" value="Znf_C2H2_sf"/>
</dbReference>
<dbReference type="GO" id="GO:0071011">
    <property type="term" value="C:precatalytic spliceosome"/>
    <property type="evidence" value="ECO:0007669"/>
    <property type="project" value="TreeGrafter"/>
</dbReference>
<feature type="compositionally biased region" description="Basic and acidic residues" evidence="1">
    <location>
        <begin position="781"/>
        <end position="795"/>
    </location>
</feature>
<feature type="compositionally biased region" description="Gly residues" evidence="1">
    <location>
        <begin position="1"/>
        <end position="19"/>
    </location>
</feature>
<sequence>MEEGGFHGGLGDGRTGGSGLQHLSDTRASRPASHTVAHVALTVHSRDPGPQAGNGHRPLHCLLLQYMWSFSQNQPLFSSFLGPSYPSYDASSYSVAGPYYPPLLTPQMQPPPPPPPPPKPVDSSQWGGPVGNPSASCTNSVAKKLPVPSKLPRPRTGPQPLPLHYCDICKISCAGPQTYREHLEGQKHKKKEAAQKMGVQPNGSPRGVQAQLRCDLCAVSCTGAEAYAAHIRGAKHQKVFKLHTKLGKPIPTIDPPASIPVTVTAESAPAASAKPAAPASPSVCAPSRPPPPRRPATSKASRVGTALRLTATPGEPELQRLATRFTVAQTHSVGGVGAAGGAQPSLVSQVCNEEGRVIRFHCKLCECSFNDPNARDMHVRGRRHRLQYKKKVNPDLPIADKPSTRVRKLVEETLRRQRQLTKRRLGELRRWHNETRCSLGALLPVTRHTHLSPQPTRRPESSDDRHVMCKHAAIYPTEEELLAVQKAVSHAERALKLVSDTLAEEDSASPEPEARILKGVMRVGLLAKGLLLRGDRAVQLILLCSQKPTRALQRRVAEQLPLQLPVVTDDKYEVSSDPDASIVISSCEEPRIQVAVSITSPLMREDPSADRGTEVPPPDPGDVLSPEKCLQALAALRHAKWFQARASGLQPCVIVIRVFRDLCQRVPTWGALPDWAMELLVEKALSSTKGPLSPGDAVRRVLECVASGTLLTDGPGLQDPCERDQMDALGSMTLQEREDITASAQHALRMLAFRQIHKILGIDPLPPPRIRLGARFRKRPREASELEAKGGSDQRKRPRLPNGT</sequence>
<dbReference type="InterPro" id="IPR049401">
    <property type="entry name" value="DZF_dom_N"/>
</dbReference>
<dbReference type="FunFam" id="3.30.160.60:FF:000210">
    <property type="entry name" value="Zinc finger RNA-binding protein 2"/>
    <property type="match status" value="1"/>
</dbReference>
<dbReference type="SUPFAM" id="SSF57667">
    <property type="entry name" value="beta-beta-alpha zinc fingers"/>
    <property type="match status" value="3"/>
</dbReference>
<reference evidence="3" key="1">
    <citation type="submission" date="2019-05" db="EMBL/GenBank/DDBJ databases">
        <authorList>
            <person name="Zhang S."/>
            <person name="Liu J."/>
        </authorList>
    </citation>
    <scope>NUCLEOTIDE SEQUENCE [LARGE SCALE GENOMIC DNA]</scope>
</reference>
<dbReference type="SMART" id="SM00572">
    <property type="entry name" value="DZF"/>
    <property type="match status" value="1"/>
</dbReference>
<feature type="region of interest" description="Disordered" evidence="1">
    <location>
        <begin position="775"/>
        <end position="804"/>
    </location>
</feature>
<evidence type="ECO:0000313" key="3">
    <source>
        <dbReference type="Ensembl" id="ENSBGRP00000030886.1"/>
    </source>
</evidence>
<proteinExistence type="predicted"/>
<dbReference type="Gene3D" id="3.30.160.60">
    <property type="entry name" value="Classic Zinc Finger"/>
    <property type="match status" value="3"/>
</dbReference>
<dbReference type="GO" id="GO:0003727">
    <property type="term" value="F:single-stranded RNA binding"/>
    <property type="evidence" value="ECO:0007669"/>
    <property type="project" value="TreeGrafter"/>
</dbReference>
<feature type="region of interest" description="Disordered" evidence="1">
    <location>
        <begin position="1"/>
        <end position="34"/>
    </location>
</feature>
<dbReference type="Pfam" id="PF20965">
    <property type="entry name" value="DZF_C"/>
    <property type="match status" value="1"/>
</dbReference>
<dbReference type="SMART" id="SM00451">
    <property type="entry name" value="ZnF_U1"/>
    <property type="match status" value="3"/>
</dbReference>
<dbReference type="Gene3D" id="3.30.460.10">
    <property type="entry name" value="Beta Polymerase, domain 2"/>
    <property type="match status" value="1"/>
</dbReference>
<dbReference type="FunFam" id="3.30.460.10:FF:000010">
    <property type="entry name" value="Zinc finger RNA-binding protein 2"/>
    <property type="match status" value="1"/>
</dbReference>
<evidence type="ECO:0000259" key="2">
    <source>
        <dbReference type="PROSITE" id="PS51703"/>
    </source>
</evidence>
<protein>
    <submittedName>
        <fullName evidence="3">Zinc finger RNA binding protein 2</fullName>
    </submittedName>
</protein>
<accession>A0A8B9Y7F4</accession>
<gene>
    <name evidence="3" type="primary">ZFR2</name>
</gene>
<feature type="region of interest" description="Disordered" evidence="1">
    <location>
        <begin position="603"/>
        <end position="623"/>
    </location>
</feature>
<evidence type="ECO:0000313" key="4">
    <source>
        <dbReference type="Proteomes" id="UP000694520"/>
    </source>
</evidence>
<feature type="compositionally biased region" description="Low complexity" evidence="1">
    <location>
        <begin position="270"/>
        <end position="286"/>
    </location>
</feature>
<dbReference type="PROSITE" id="PS51703">
    <property type="entry name" value="DZF"/>
    <property type="match status" value="1"/>
</dbReference>
<feature type="compositionally biased region" description="Basic and acidic residues" evidence="1">
    <location>
        <begin position="603"/>
        <end position="613"/>
    </location>
</feature>
<dbReference type="InterPro" id="IPR043519">
    <property type="entry name" value="NT_sf"/>
</dbReference>
<dbReference type="InterPro" id="IPR049402">
    <property type="entry name" value="DZF_dom_C"/>
</dbReference>
<dbReference type="PROSITE" id="PS00028">
    <property type="entry name" value="ZINC_FINGER_C2H2_1"/>
    <property type="match status" value="1"/>
</dbReference>
<feature type="region of interest" description="Disordered" evidence="1">
    <location>
        <begin position="270"/>
        <end position="304"/>
    </location>
</feature>
<evidence type="ECO:0000256" key="1">
    <source>
        <dbReference type="SAM" id="MobiDB-lite"/>
    </source>
</evidence>
<dbReference type="SMART" id="SM00355">
    <property type="entry name" value="ZnF_C2H2"/>
    <property type="match status" value="3"/>
</dbReference>
<dbReference type="InterPro" id="IPR013087">
    <property type="entry name" value="Znf_C2H2_type"/>
</dbReference>
<dbReference type="Pfam" id="PF07528">
    <property type="entry name" value="DZF_N"/>
    <property type="match status" value="1"/>
</dbReference>
<name>A0A8B9Y7F4_BOSMU</name>
<dbReference type="GO" id="GO:0003725">
    <property type="term" value="F:double-stranded RNA binding"/>
    <property type="evidence" value="ECO:0007669"/>
    <property type="project" value="TreeGrafter"/>
</dbReference>
<keyword evidence="4" id="KW-1185">Reference proteome</keyword>